<comment type="caution">
    <text evidence="1">The sequence shown here is derived from an EMBL/GenBank/DDBJ whole genome shotgun (WGS) entry which is preliminary data.</text>
</comment>
<sequence length="136" mass="15035">MTFFSGCPVRCLRIIHCLEVSDEGLSNMAAKLTLLETFENYDSCLSEKALDADKEAFAIAKHMPGLQHLTLTGNKLTNKGLKAILDGCPHLESLDLCDCCSIVLKSSDLEKKCKRIKDMRWPQVATASGFNGYDFS</sequence>
<accession>A0ACB9LM21</accession>
<evidence type="ECO:0000313" key="2">
    <source>
        <dbReference type="Proteomes" id="UP001057402"/>
    </source>
</evidence>
<dbReference type="Proteomes" id="UP001057402">
    <property type="component" value="Chromosome 11"/>
</dbReference>
<gene>
    <name evidence="1" type="ORF">MLD38_037211</name>
</gene>
<keyword evidence="2" id="KW-1185">Reference proteome</keyword>
<reference evidence="2" key="1">
    <citation type="journal article" date="2023" name="Front. Plant Sci.">
        <title>Chromosomal-level genome assembly of Melastoma candidum provides insights into trichome evolution.</title>
        <authorList>
            <person name="Zhong Y."/>
            <person name="Wu W."/>
            <person name="Sun C."/>
            <person name="Zou P."/>
            <person name="Liu Y."/>
            <person name="Dai S."/>
            <person name="Zhou R."/>
        </authorList>
    </citation>
    <scope>NUCLEOTIDE SEQUENCE [LARGE SCALE GENOMIC DNA]</scope>
</reference>
<protein>
    <submittedName>
        <fullName evidence="1">Uncharacterized protein</fullName>
    </submittedName>
</protein>
<name>A0ACB9LM21_9MYRT</name>
<proteinExistence type="predicted"/>
<dbReference type="EMBL" id="CM042890">
    <property type="protein sequence ID" value="KAI4312401.1"/>
    <property type="molecule type" value="Genomic_DNA"/>
</dbReference>
<evidence type="ECO:0000313" key="1">
    <source>
        <dbReference type="EMBL" id="KAI4312401.1"/>
    </source>
</evidence>
<organism evidence="1 2">
    <name type="scientific">Melastoma candidum</name>
    <dbReference type="NCBI Taxonomy" id="119954"/>
    <lineage>
        <taxon>Eukaryota</taxon>
        <taxon>Viridiplantae</taxon>
        <taxon>Streptophyta</taxon>
        <taxon>Embryophyta</taxon>
        <taxon>Tracheophyta</taxon>
        <taxon>Spermatophyta</taxon>
        <taxon>Magnoliopsida</taxon>
        <taxon>eudicotyledons</taxon>
        <taxon>Gunneridae</taxon>
        <taxon>Pentapetalae</taxon>
        <taxon>rosids</taxon>
        <taxon>malvids</taxon>
        <taxon>Myrtales</taxon>
        <taxon>Melastomataceae</taxon>
        <taxon>Melastomatoideae</taxon>
        <taxon>Melastomateae</taxon>
        <taxon>Melastoma</taxon>
    </lineage>
</organism>